<name>A0A7K1GI07_9FLAO</name>
<dbReference type="Pfam" id="PF03544">
    <property type="entry name" value="TonB_C"/>
    <property type="match status" value="1"/>
</dbReference>
<feature type="domain" description="TonB C-terminal" evidence="1">
    <location>
        <begin position="298"/>
        <end position="354"/>
    </location>
</feature>
<dbReference type="SUPFAM" id="SSF74653">
    <property type="entry name" value="TolA/TonB C-terminal domain"/>
    <property type="match status" value="1"/>
</dbReference>
<comment type="caution">
    <text evidence="2">The sequence shown here is derived from an EMBL/GenBank/DDBJ whole genome shotgun (WGS) entry which is preliminary data.</text>
</comment>
<accession>A0A7K1GI07</accession>
<dbReference type="InterPro" id="IPR037682">
    <property type="entry name" value="TonB_C"/>
</dbReference>
<dbReference type="Gene3D" id="3.90.930.1">
    <property type="match status" value="1"/>
</dbReference>
<evidence type="ECO:0000313" key="2">
    <source>
        <dbReference type="EMBL" id="MTE28198.1"/>
    </source>
</evidence>
<dbReference type="EMBL" id="WJYA01000009">
    <property type="protein sequence ID" value="MTE28198.1"/>
    <property type="molecule type" value="Genomic_DNA"/>
</dbReference>
<dbReference type="Pfam" id="PF07661">
    <property type="entry name" value="MORN_2"/>
    <property type="match status" value="4"/>
</dbReference>
<dbReference type="SUPFAM" id="SSF82185">
    <property type="entry name" value="Histone H3 K4-specific methyltransferase SET7/9 N-terminal domain"/>
    <property type="match status" value="2"/>
</dbReference>
<proteinExistence type="predicted"/>
<dbReference type="RefSeq" id="WP_155090201.1">
    <property type="nucleotide sequence ID" value="NZ_OZ260095.1"/>
</dbReference>
<gene>
    <name evidence="2" type="ORF">F1003_14760</name>
</gene>
<dbReference type="AlphaFoldDB" id="A0A7K1GI07"/>
<evidence type="ECO:0000259" key="1">
    <source>
        <dbReference type="Pfam" id="PF03544"/>
    </source>
</evidence>
<keyword evidence="3" id="KW-1185">Reference proteome</keyword>
<reference evidence="2 3" key="1">
    <citation type="submission" date="2019-11" db="EMBL/GenBank/DDBJ databases">
        <title>Winogradskyella ouciana sp. nov., isolated from the hadal seawater of the Mariana Trench.</title>
        <authorList>
            <person name="Liu R."/>
        </authorList>
    </citation>
    <scope>NUCLEOTIDE SEQUENCE [LARGE SCALE GENOMIC DNA]</scope>
    <source>
        <strain evidence="2 3">ZXX205</strain>
    </source>
</reference>
<organism evidence="2 3">
    <name type="scientific">Winogradskyella ouciana</name>
    <dbReference type="NCBI Taxonomy" id="2608631"/>
    <lineage>
        <taxon>Bacteria</taxon>
        <taxon>Pseudomonadati</taxon>
        <taxon>Bacteroidota</taxon>
        <taxon>Flavobacteriia</taxon>
        <taxon>Flavobacteriales</taxon>
        <taxon>Flavobacteriaceae</taxon>
        <taxon>Winogradskyella</taxon>
    </lineage>
</organism>
<dbReference type="Proteomes" id="UP000447545">
    <property type="component" value="Unassembled WGS sequence"/>
</dbReference>
<dbReference type="Gene3D" id="3.30.1150.10">
    <property type="match status" value="1"/>
</dbReference>
<evidence type="ECO:0000313" key="3">
    <source>
        <dbReference type="Proteomes" id="UP000447545"/>
    </source>
</evidence>
<dbReference type="InterPro" id="IPR011652">
    <property type="entry name" value="MORN_2"/>
</dbReference>
<dbReference type="Gene3D" id="2.20.110.10">
    <property type="entry name" value="Histone H3 K4-specific methyltransferase SET7/9 N-terminal domain"/>
    <property type="match status" value="1"/>
</dbReference>
<sequence length="357" mass="41568">MKNIFILTLFLFSIQSSISQNRPDGPFKDYHDSGELMLEGQYKDGKRVGEWKGYNKNGQVVNISSFTKGKKDIPEISFFDDGSVKRKIEKEGDIHVVREYYESGGLFYERAYKSGYYKQFTEEGKLKIEANYKDFQLYGKWKLYDEDENLEWSISYENGYRNGMYQNYHNNGEIKIQGVILNDRKNGEEKRYDNNGNLIWKGYYENNEFAKTWINYNEKGKKIRKINTKKEDLDILPTVVPDGVIEKFPIFPGCEDVFGNMAKRKCANQRVAEHIVSNFDKKKIEKLGLSPGKKRIYVMFKIDKSGTVKDIQVRGPHPELENEAQRIIKKLPNVEPGTQRGEPVTMPFSIPIVFMVN</sequence>
<protein>
    <recommendedName>
        <fullName evidence="1">TonB C-terminal domain-containing protein</fullName>
    </recommendedName>
</protein>
<dbReference type="GO" id="GO:0055085">
    <property type="term" value="P:transmembrane transport"/>
    <property type="evidence" value="ECO:0007669"/>
    <property type="project" value="InterPro"/>
</dbReference>